<evidence type="ECO:0000256" key="3">
    <source>
        <dbReference type="ARBA" id="ARBA00022989"/>
    </source>
</evidence>
<protein>
    <recommendedName>
        <fullName evidence="8">Tetraspanin</fullName>
    </recommendedName>
</protein>
<keyword evidence="7" id="KW-1185">Reference proteome</keyword>
<reference evidence="6 7" key="1">
    <citation type="submission" date="2022-12" db="EMBL/GenBank/DDBJ databases">
        <title>Chromosome-level genome of Tegillarca granosa.</title>
        <authorList>
            <person name="Kim J."/>
        </authorList>
    </citation>
    <scope>NUCLEOTIDE SEQUENCE [LARGE SCALE GENOMIC DNA]</scope>
    <source>
        <strain evidence="6">Teg-2019</strain>
        <tissue evidence="6">Adductor muscle</tissue>
    </source>
</reference>
<feature type="transmembrane region" description="Helical" evidence="5">
    <location>
        <begin position="62"/>
        <end position="83"/>
    </location>
</feature>
<dbReference type="PRINTS" id="PR00259">
    <property type="entry name" value="TMFOUR"/>
</dbReference>
<dbReference type="PANTHER" id="PTHR19282:SF544">
    <property type="entry name" value="TETRASPANIN"/>
    <property type="match status" value="1"/>
</dbReference>
<name>A0ABQ9FXB2_TEGGR</name>
<dbReference type="Gene3D" id="1.10.1450.10">
    <property type="entry name" value="Tetraspanin"/>
    <property type="match status" value="1"/>
</dbReference>
<feature type="transmembrane region" description="Helical" evidence="5">
    <location>
        <begin position="12"/>
        <end position="37"/>
    </location>
</feature>
<dbReference type="InterPro" id="IPR018499">
    <property type="entry name" value="Tetraspanin/Peripherin"/>
</dbReference>
<dbReference type="Proteomes" id="UP001217089">
    <property type="component" value="Unassembled WGS sequence"/>
</dbReference>
<keyword evidence="2 5" id="KW-0812">Transmembrane</keyword>
<evidence type="ECO:0000256" key="2">
    <source>
        <dbReference type="ARBA" id="ARBA00022692"/>
    </source>
</evidence>
<dbReference type="SUPFAM" id="SSF48652">
    <property type="entry name" value="Tetraspanin"/>
    <property type="match status" value="1"/>
</dbReference>
<gene>
    <name evidence="6" type="ORF">KUTeg_000364</name>
</gene>
<proteinExistence type="predicted"/>
<keyword evidence="4 5" id="KW-0472">Membrane</keyword>
<accession>A0ABQ9FXB2</accession>
<dbReference type="Pfam" id="PF00335">
    <property type="entry name" value="Tetraspanin"/>
    <property type="match status" value="1"/>
</dbReference>
<evidence type="ECO:0000256" key="1">
    <source>
        <dbReference type="ARBA" id="ARBA00004141"/>
    </source>
</evidence>
<dbReference type="InterPro" id="IPR008952">
    <property type="entry name" value="Tetraspanin_EC2_sf"/>
</dbReference>
<dbReference type="EMBL" id="JARBDR010000018">
    <property type="protein sequence ID" value="KAJ8321893.1"/>
    <property type="molecule type" value="Genomic_DNA"/>
</dbReference>
<evidence type="ECO:0000256" key="5">
    <source>
        <dbReference type="SAM" id="Phobius"/>
    </source>
</evidence>
<comment type="caution">
    <text evidence="6">The sequence shown here is derived from an EMBL/GenBank/DDBJ whole genome shotgun (WGS) entry which is preliminary data.</text>
</comment>
<dbReference type="PANTHER" id="PTHR19282">
    <property type="entry name" value="TETRASPANIN"/>
    <property type="match status" value="1"/>
</dbReference>
<sequence>MVEGCGAKCIKFILFIVNVLFFLIGGAAVGLGIFALVDKSKLITLTKIGNAENYDVTSLLEAGAYCLIIGGAVVMILAFLGCCGAMRDSKILLGLYAFLMIIIVILEIAAVVIGIVFSNKVASELKTVMKDRITKEYDGVLKTGDPFTLAMDFAQVYFECCGVDNYKDYSNTTKWNRTMSDGKVAVMPKTCCILNNKDAYFDDPSAISVKSSECQTTYASATSYGDKVSLFCYSHRYDNFVRNAMLQFIPFLFLFLTDKR</sequence>
<evidence type="ECO:0000256" key="4">
    <source>
        <dbReference type="ARBA" id="ARBA00023136"/>
    </source>
</evidence>
<feature type="transmembrane region" description="Helical" evidence="5">
    <location>
        <begin position="95"/>
        <end position="117"/>
    </location>
</feature>
<evidence type="ECO:0000313" key="7">
    <source>
        <dbReference type="Proteomes" id="UP001217089"/>
    </source>
</evidence>
<comment type="subcellular location">
    <subcellularLocation>
        <location evidence="1">Membrane</location>
        <topology evidence="1">Multi-pass membrane protein</topology>
    </subcellularLocation>
</comment>
<keyword evidence="3 5" id="KW-1133">Transmembrane helix</keyword>
<evidence type="ECO:0008006" key="8">
    <source>
        <dbReference type="Google" id="ProtNLM"/>
    </source>
</evidence>
<organism evidence="6 7">
    <name type="scientific">Tegillarca granosa</name>
    <name type="common">Malaysian cockle</name>
    <name type="synonym">Anadara granosa</name>
    <dbReference type="NCBI Taxonomy" id="220873"/>
    <lineage>
        <taxon>Eukaryota</taxon>
        <taxon>Metazoa</taxon>
        <taxon>Spiralia</taxon>
        <taxon>Lophotrochozoa</taxon>
        <taxon>Mollusca</taxon>
        <taxon>Bivalvia</taxon>
        <taxon>Autobranchia</taxon>
        <taxon>Pteriomorphia</taxon>
        <taxon>Arcoida</taxon>
        <taxon>Arcoidea</taxon>
        <taxon>Arcidae</taxon>
        <taxon>Tegillarca</taxon>
    </lineage>
</organism>
<evidence type="ECO:0000313" key="6">
    <source>
        <dbReference type="EMBL" id="KAJ8321893.1"/>
    </source>
</evidence>